<feature type="compositionally biased region" description="Basic residues" evidence="1">
    <location>
        <begin position="46"/>
        <end position="60"/>
    </location>
</feature>
<dbReference type="Proteomes" id="UP000008311">
    <property type="component" value="Unassembled WGS sequence"/>
</dbReference>
<accession>B9TBP9</accession>
<evidence type="ECO:0000313" key="2">
    <source>
        <dbReference type="EMBL" id="EEF26718.1"/>
    </source>
</evidence>
<reference evidence="3" key="1">
    <citation type="journal article" date="2010" name="Nat. Biotechnol.">
        <title>Draft genome sequence of the oilseed species Ricinus communis.</title>
        <authorList>
            <person name="Chan A.P."/>
            <person name="Crabtree J."/>
            <person name="Zhao Q."/>
            <person name="Lorenzi H."/>
            <person name="Orvis J."/>
            <person name="Puiu D."/>
            <person name="Melake-Berhan A."/>
            <person name="Jones K.M."/>
            <person name="Redman J."/>
            <person name="Chen G."/>
            <person name="Cahoon E.B."/>
            <person name="Gedil M."/>
            <person name="Stanke M."/>
            <person name="Haas B.J."/>
            <person name="Wortman J.R."/>
            <person name="Fraser-Liggett C.M."/>
            <person name="Ravel J."/>
            <person name="Rabinowicz P.D."/>
        </authorList>
    </citation>
    <scope>NUCLEOTIDE SEQUENCE [LARGE SCALE GENOMIC DNA]</scope>
    <source>
        <strain evidence="3">cv. Hale</strain>
    </source>
</reference>
<name>B9TBP9_RICCO</name>
<proteinExistence type="predicted"/>
<sequence length="60" mass="6776">MPGASRYRVGMPQSLCDVDLLEPVTRGTVLRRAVHRAADPAASHRADRRHRRHAPASRHR</sequence>
<dbReference type="InParanoid" id="B9TBP9"/>
<feature type="region of interest" description="Disordered" evidence="1">
    <location>
        <begin position="33"/>
        <end position="60"/>
    </location>
</feature>
<organism evidence="2 3">
    <name type="scientific">Ricinus communis</name>
    <name type="common">Castor bean</name>
    <dbReference type="NCBI Taxonomy" id="3988"/>
    <lineage>
        <taxon>Eukaryota</taxon>
        <taxon>Viridiplantae</taxon>
        <taxon>Streptophyta</taxon>
        <taxon>Embryophyta</taxon>
        <taxon>Tracheophyta</taxon>
        <taxon>Spermatophyta</taxon>
        <taxon>Magnoliopsida</taxon>
        <taxon>eudicotyledons</taxon>
        <taxon>Gunneridae</taxon>
        <taxon>Pentapetalae</taxon>
        <taxon>rosids</taxon>
        <taxon>fabids</taxon>
        <taxon>Malpighiales</taxon>
        <taxon>Euphorbiaceae</taxon>
        <taxon>Acalyphoideae</taxon>
        <taxon>Acalypheae</taxon>
        <taxon>Ricinus</taxon>
    </lineage>
</organism>
<dbReference type="EMBL" id="EQ976641">
    <property type="protein sequence ID" value="EEF26718.1"/>
    <property type="molecule type" value="Genomic_DNA"/>
</dbReference>
<keyword evidence="3" id="KW-1185">Reference proteome</keyword>
<evidence type="ECO:0000313" key="3">
    <source>
        <dbReference type="Proteomes" id="UP000008311"/>
    </source>
</evidence>
<evidence type="ECO:0000256" key="1">
    <source>
        <dbReference type="SAM" id="MobiDB-lite"/>
    </source>
</evidence>
<protein>
    <submittedName>
        <fullName evidence="2">Uncharacterized protein</fullName>
    </submittedName>
</protein>
<dbReference type="AlphaFoldDB" id="B9TBP9"/>
<feature type="compositionally biased region" description="Basic and acidic residues" evidence="1">
    <location>
        <begin position="36"/>
        <end position="45"/>
    </location>
</feature>
<gene>
    <name evidence="2" type="ORF">RCOM_1995510</name>
</gene>